<dbReference type="Proteomes" id="UP000267794">
    <property type="component" value="Chromosome"/>
</dbReference>
<evidence type="ECO:0000313" key="2">
    <source>
        <dbReference type="Proteomes" id="UP000267794"/>
    </source>
</evidence>
<accession>A0A386RDL9</accession>
<name>A0A386RDL9_LACHE</name>
<dbReference type="EMBL" id="CP017982">
    <property type="protein sequence ID" value="AYE61442.1"/>
    <property type="molecule type" value="Genomic_DNA"/>
</dbReference>
<protein>
    <submittedName>
        <fullName evidence="1">Uncharacterized protein</fullName>
    </submittedName>
</protein>
<reference evidence="1 2" key="1">
    <citation type="submission" date="2016-10" db="EMBL/GenBank/DDBJ databases">
        <title>Complete genomic sequencing of Lactobacillus helveticus LH99 and comparative genome analysis.</title>
        <authorList>
            <person name="Li N."/>
            <person name="You C."/>
            <person name="Liu Z."/>
        </authorList>
    </citation>
    <scope>NUCLEOTIDE SEQUENCE [LARGE SCALE GENOMIC DNA]</scope>
    <source>
        <strain evidence="1 2">LH99</strain>
    </source>
</reference>
<sequence length="51" mass="5820">MHGVPEEWVDRATEDQLEILWEIYVRDQKDKFEITSNANANGIGIAFGGKK</sequence>
<proteinExistence type="predicted"/>
<dbReference type="AlphaFoldDB" id="A0A386RDL9"/>
<organism evidence="1 2">
    <name type="scientific">Lactobacillus helveticus</name>
    <name type="common">Lactobacillus suntoryeus</name>
    <dbReference type="NCBI Taxonomy" id="1587"/>
    <lineage>
        <taxon>Bacteria</taxon>
        <taxon>Bacillati</taxon>
        <taxon>Bacillota</taxon>
        <taxon>Bacilli</taxon>
        <taxon>Lactobacillales</taxon>
        <taxon>Lactobacillaceae</taxon>
        <taxon>Lactobacillus</taxon>
    </lineage>
</organism>
<evidence type="ECO:0000313" key="1">
    <source>
        <dbReference type="EMBL" id="AYE61442.1"/>
    </source>
</evidence>
<gene>
    <name evidence="1" type="ORF">BC335_0954</name>
</gene>